<evidence type="ECO:0000256" key="3">
    <source>
        <dbReference type="ARBA" id="ARBA00013368"/>
    </source>
</evidence>
<comment type="caution">
    <text evidence="6">The sequence shown here is derived from an EMBL/GenBank/DDBJ whole genome shotgun (WGS) entry which is preliminary data.</text>
</comment>
<dbReference type="AlphaFoldDB" id="A0ABD4XJ81"/>
<dbReference type="InterPro" id="IPR027417">
    <property type="entry name" value="P-loop_NTPase"/>
</dbReference>
<gene>
    <name evidence="6" type="ORF">G9403_06810</name>
</gene>
<sequence length="1068" mass="121347">MRPIKLQLNNFGPYDHAVIDFSNFTESKLFLITGDTGAGKTTIFDGMTYALFGEGTGERQPEDMRSEFADTVSETKVIFWFEHNGHFYEIKRTPTQMLKKKRGAKSDLDLTAHKATVSLLEVDNTLKTPVAALGDKATVVNDQIKELLHLNAEQFRKIILLPQDKFREFLSAQSDEKKVILRQLFGTAIFDQFTNELKQQQKISDSNLEKIVFQRNERLNQISWPQDDIETSAPTAEEKLAVLIQMNKDMRVTITEQGNQLAVARKKLQSVQQEYQDGRRIADLYTQLAKRQQDLQEKKTFKPEIDQKTVWLRTLRWGAAQRSIVDKQDQLNAQLNETSENKQQIDKAISVLKQQQSSLKDAQAKHNEQQENIAEKRVTLQQIQSDLLPKSRQLTKAQEKLQQAIAAIKSGEQTQQVLTGQCQTAQSDLATQQKHLSDKQKIAVNEINLTRLISQIASLNEKSSEYDSRQITLKEIKAQATELAGQVATAENNQALQLQKLKEQQSLRRDILIQQLKQELQVGEPCIICGQIYQGQQHEHEMDSSISYIDLKNAIQAVEETELAVRKATAQLAKVKTDHQTSLTKIDSEQVWLTSRKNEIAHLYEQLKTDWQQIMGTLDQSFSQLPTAFDNNLLKETGQLALDFMRDTKAQIDVLSQDIVTKQQQVQQIKDKIVENNQTLVLQKNTKQDLTEEIEQLTGTSEGLLSEMAYEQKIERLQTEIKQYEGLGTKLREQLLTNENSQQEKQQQLTDVQQKLQQIQEDLVNEQKILNESIDEGPVKDWTAFSDLMTHLQQNPDEINQLHDEIMAYQTSIKNLSSEVADLQHQIGNENHPDLEKLQGLVNEQQTFVEKQVADYTAKKAQLDQQIKIELSVQKLQDEWLAQQAAGKDLFALVQAVDGNNDKRLRLESFILRRFLYDVLEYANRHYIGALSAGRYQFILSDRQAGRANQNGLDIDIYDQDGGKIRATSTLSGGESFIAALSIALSMAEIVQHRAGGAKIDALFIDEGFGSLDEQTLSQAMEALSMVEQSGRLVGIISHVTSMKQQIPQQLAVKKLGNGRSKLTMHML</sequence>
<protein>
    <recommendedName>
        <fullName evidence="3">Nuclease SbcCD subunit C</fullName>
    </recommendedName>
</protein>
<dbReference type="EMBL" id="JAANXN010000008">
    <property type="protein sequence ID" value="MDF8371353.1"/>
    <property type="molecule type" value="Genomic_DNA"/>
</dbReference>
<comment type="similarity">
    <text evidence="1">Belongs to the SMC family. SbcC subfamily.</text>
</comment>
<dbReference type="SUPFAM" id="SSF52540">
    <property type="entry name" value="P-loop containing nucleoside triphosphate hydrolases"/>
    <property type="match status" value="2"/>
</dbReference>
<feature type="coiled-coil region" evidence="4">
    <location>
        <begin position="652"/>
        <end position="826"/>
    </location>
</feature>
<evidence type="ECO:0000256" key="1">
    <source>
        <dbReference type="ARBA" id="ARBA00006930"/>
    </source>
</evidence>
<feature type="coiled-coil region" evidence="4">
    <location>
        <begin position="328"/>
        <end position="414"/>
    </location>
</feature>
<evidence type="ECO:0000313" key="6">
    <source>
        <dbReference type="EMBL" id="MDF8371353.1"/>
    </source>
</evidence>
<dbReference type="PANTHER" id="PTHR32114:SF2">
    <property type="entry name" value="ABC TRANSPORTER ABCH.3"/>
    <property type="match status" value="1"/>
</dbReference>
<evidence type="ECO:0000256" key="2">
    <source>
        <dbReference type="ARBA" id="ARBA00011322"/>
    </source>
</evidence>
<reference evidence="6 7" key="1">
    <citation type="submission" date="2020-03" db="EMBL/GenBank/DDBJ databases">
        <title>Comparative genomics of Weissella paramesenteroides.</title>
        <authorList>
            <person name="Kant R."/>
            <person name="Takala T."/>
            <person name="Saris P."/>
        </authorList>
    </citation>
    <scope>NUCLEOTIDE SEQUENCE [LARGE SCALE GENOMIC DNA]</scope>
    <source>
        <strain evidence="6 7">SJ27-4</strain>
    </source>
</reference>
<dbReference type="Proteomes" id="UP001215461">
    <property type="component" value="Unassembled WGS sequence"/>
</dbReference>
<evidence type="ECO:0000256" key="4">
    <source>
        <dbReference type="SAM" id="Coils"/>
    </source>
</evidence>
<comment type="subunit">
    <text evidence="2">Heterodimer of SbcC and SbcD.</text>
</comment>
<dbReference type="InterPro" id="IPR038729">
    <property type="entry name" value="Rad50/SbcC_AAA"/>
</dbReference>
<evidence type="ECO:0000259" key="5">
    <source>
        <dbReference type="Pfam" id="PF13476"/>
    </source>
</evidence>
<accession>A0ABD4XJ81</accession>
<organism evidence="6 7">
    <name type="scientific">Weissella paramesenteroides</name>
    <name type="common">Leuconostoc paramesenteroides</name>
    <dbReference type="NCBI Taxonomy" id="1249"/>
    <lineage>
        <taxon>Bacteria</taxon>
        <taxon>Bacillati</taxon>
        <taxon>Bacillota</taxon>
        <taxon>Bacilli</taxon>
        <taxon>Lactobacillales</taxon>
        <taxon>Lactobacillaceae</taxon>
        <taxon>Weissella</taxon>
    </lineage>
</organism>
<dbReference type="PANTHER" id="PTHR32114">
    <property type="entry name" value="ABC TRANSPORTER ABCH.3"/>
    <property type="match status" value="1"/>
</dbReference>
<keyword evidence="4" id="KW-0175">Coiled coil</keyword>
<feature type="coiled-coil region" evidence="4">
    <location>
        <begin position="551"/>
        <end position="578"/>
    </location>
</feature>
<proteinExistence type="inferred from homology"/>
<name>A0ABD4XJ81_WEIPA</name>
<dbReference type="Gene3D" id="3.40.50.300">
    <property type="entry name" value="P-loop containing nucleotide triphosphate hydrolases"/>
    <property type="match status" value="2"/>
</dbReference>
<dbReference type="Pfam" id="PF13476">
    <property type="entry name" value="AAA_23"/>
    <property type="match status" value="1"/>
</dbReference>
<dbReference type="RefSeq" id="WP_277362346.1">
    <property type="nucleotide sequence ID" value="NZ_JAANXN010000008.1"/>
</dbReference>
<feature type="domain" description="Rad50/SbcC-type AAA" evidence="5">
    <location>
        <begin position="5"/>
        <end position="287"/>
    </location>
</feature>
<dbReference type="Pfam" id="PF13558">
    <property type="entry name" value="SbcC_Walker_B"/>
    <property type="match status" value="1"/>
</dbReference>
<evidence type="ECO:0000313" key="7">
    <source>
        <dbReference type="Proteomes" id="UP001215461"/>
    </source>
</evidence>